<name>A0A2S3US87_9HYPH</name>
<reference evidence="3 4" key="1">
    <citation type="submission" date="2018-01" db="EMBL/GenBank/DDBJ databases">
        <title>Genomic Encyclopedia of Archaeal and Bacterial Type Strains, Phase II (KMG-II): from individual species to whole genera.</title>
        <authorList>
            <person name="Goeker M."/>
        </authorList>
    </citation>
    <scope>NUCLEOTIDE SEQUENCE [LARGE SCALE GENOMIC DNA]</scope>
    <source>
        <strain evidence="3 4">DSM 17023</strain>
    </source>
</reference>
<dbReference type="GO" id="GO:0030527">
    <property type="term" value="F:structural constituent of chromatin"/>
    <property type="evidence" value="ECO:0007669"/>
    <property type="project" value="InterPro"/>
</dbReference>
<proteinExistence type="inferred from homology"/>
<evidence type="ECO:0000313" key="4">
    <source>
        <dbReference type="Proteomes" id="UP000236959"/>
    </source>
</evidence>
<protein>
    <submittedName>
        <fullName evidence="3">Nucleoid DNA-binding protein</fullName>
    </submittedName>
</protein>
<keyword evidence="4" id="KW-1185">Reference proteome</keyword>
<dbReference type="AlphaFoldDB" id="A0A2S3US87"/>
<comment type="caution">
    <text evidence="3">The sequence shown here is derived from an EMBL/GenBank/DDBJ whole genome shotgun (WGS) entry which is preliminary data.</text>
</comment>
<evidence type="ECO:0000256" key="1">
    <source>
        <dbReference type="ARBA" id="ARBA00010529"/>
    </source>
</evidence>
<dbReference type="EMBL" id="PPCN01000006">
    <property type="protein sequence ID" value="POF30524.1"/>
    <property type="molecule type" value="Genomic_DNA"/>
</dbReference>
<dbReference type="GO" id="GO:0003677">
    <property type="term" value="F:DNA binding"/>
    <property type="evidence" value="ECO:0007669"/>
    <property type="project" value="UniProtKB-KW"/>
</dbReference>
<keyword evidence="2 3" id="KW-0238">DNA-binding</keyword>
<evidence type="ECO:0000313" key="3">
    <source>
        <dbReference type="EMBL" id="POF30524.1"/>
    </source>
</evidence>
<evidence type="ECO:0000256" key="2">
    <source>
        <dbReference type="ARBA" id="ARBA00023125"/>
    </source>
</evidence>
<dbReference type="SUPFAM" id="SSF47729">
    <property type="entry name" value="IHF-like DNA-binding proteins"/>
    <property type="match status" value="1"/>
</dbReference>
<dbReference type="Gene3D" id="4.10.520.10">
    <property type="entry name" value="IHF-like DNA-binding proteins"/>
    <property type="match status" value="1"/>
</dbReference>
<gene>
    <name evidence="3" type="ORF">CLV41_106138</name>
</gene>
<dbReference type="InterPro" id="IPR000119">
    <property type="entry name" value="Hist_DNA-bd"/>
</dbReference>
<comment type="similarity">
    <text evidence="1">Belongs to the bacterial histone-like protein family.</text>
</comment>
<accession>A0A2S3US87</accession>
<dbReference type="RefSeq" id="WP_103223245.1">
    <property type="nucleotide sequence ID" value="NZ_PPCN01000006.1"/>
</dbReference>
<dbReference type="Proteomes" id="UP000236959">
    <property type="component" value="Unassembled WGS sequence"/>
</dbReference>
<dbReference type="InterPro" id="IPR010992">
    <property type="entry name" value="IHF-like_DNA-bd_dom_sf"/>
</dbReference>
<organism evidence="3 4">
    <name type="scientific">Roseibium marinum</name>
    <dbReference type="NCBI Taxonomy" id="281252"/>
    <lineage>
        <taxon>Bacteria</taxon>
        <taxon>Pseudomonadati</taxon>
        <taxon>Pseudomonadota</taxon>
        <taxon>Alphaproteobacteria</taxon>
        <taxon>Hyphomicrobiales</taxon>
        <taxon>Stappiaceae</taxon>
        <taxon>Roseibium</taxon>
    </lineage>
</organism>
<sequence length="112" mass="11994">MAEKISHYDLIAKIAMNAKLTAAEVEEALEVLSVVIQSTLQEGGSVDLLGVGTFTAEGDEKRREVHFKVGESLAEIVSEPSIKARIERQPGILSGTLFSVGPADFAHKVNVC</sequence>
<dbReference type="Pfam" id="PF00216">
    <property type="entry name" value="Bac_DNA_binding"/>
    <property type="match status" value="1"/>
</dbReference>